<organism evidence="1 2">
    <name type="scientific">Scutellospora calospora</name>
    <dbReference type="NCBI Taxonomy" id="85575"/>
    <lineage>
        <taxon>Eukaryota</taxon>
        <taxon>Fungi</taxon>
        <taxon>Fungi incertae sedis</taxon>
        <taxon>Mucoromycota</taxon>
        <taxon>Glomeromycotina</taxon>
        <taxon>Glomeromycetes</taxon>
        <taxon>Diversisporales</taxon>
        <taxon>Gigasporaceae</taxon>
        <taxon>Scutellospora</taxon>
    </lineage>
</organism>
<dbReference type="Proteomes" id="UP000789860">
    <property type="component" value="Unassembled WGS sequence"/>
</dbReference>
<proteinExistence type="predicted"/>
<sequence>MVIKGVEEMADKEHFTDKEQRKHFIDLYYHNPHRGFCKYFTSILSEDPTRGALQRVEKIVLKLSEYVNPALVIMVIGDLINMKSEEDWKVAKWEAIRWNNGRMLQLCYDVMSLKWMLITGAFYLIGAVFYSARIPERFFPGSFDIWGHSHQIFHFLVVFASLSYYYGIIQAMSYWHENNHECQIDI</sequence>
<comment type="caution">
    <text evidence="1">The sequence shown here is derived from an EMBL/GenBank/DDBJ whole genome shotgun (WGS) entry which is preliminary data.</text>
</comment>
<evidence type="ECO:0000313" key="2">
    <source>
        <dbReference type="Proteomes" id="UP000789860"/>
    </source>
</evidence>
<feature type="non-terminal residue" evidence="1">
    <location>
        <position position="186"/>
    </location>
</feature>
<dbReference type="EMBL" id="CAJVPM010004761">
    <property type="protein sequence ID" value="CAG8517013.1"/>
    <property type="molecule type" value="Genomic_DNA"/>
</dbReference>
<name>A0ACA9L9U0_9GLOM</name>
<keyword evidence="2" id="KW-1185">Reference proteome</keyword>
<accession>A0ACA9L9U0</accession>
<evidence type="ECO:0000313" key="1">
    <source>
        <dbReference type="EMBL" id="CAG8517013.1"/>
    </source>
</evidence>
<protein>
    <submittedName>
        <fullName evidence="1">36_t:CDS:1</fullName>
    </submittedName>
</protein>
<gene>
    <name evidence="1" type="ORF">SCALOS_LOCUS3908</name>
</gene>
<reference evidence="1" key="1">
    <citation type="submission" date="2021-06" db="EMBL/GenBank/DDBJ databases">
        <authorList>
            <person name="Kallberg Y."/>
            <person name="Tangrot J."/>
            <person name="Rosling A."/>
        </authorList>
    </citation>
    <scope>NUCLEOTIDE SEQUENCE</scope>
    <source>
        <strain evidence="1">AU212A</strain>
    </source>
</reference>